<dbReference type="GO" id="GO:0003978">
    <property type="term" value="F:UDP-glucose 4-epimerase activity"/>
    <property type="evidence" value="ECO:0007669"/>
    <property type="project" value="UniProtKB-EC"/>
</dbReference>
<organism evidence="12 13">
    <name type="scientific">Rhizobium helianthi</name>
    <dbReference type="NCBI Taxonomy" id="1132695"/>
    <lineage>
        <taxon>Bacteria</taxon>
        <taxon>Pseudomonadati</taxon>
        <taxon>Pseudomonadota</taxon>
        <taxon>Alphaproteobacteria</taxon>
        <taxon>Hyphomicrobiales</taxon>
        <taxon>Rhizobiaceae</taxon>
        <taxon>Rhizobium/Agrobacterium group</taxon>
        <taxon>Rhizobium</taxon>
    </lineage>
</organism>
<keyword evidence="9 10" id="KW-0119">Carbohydrate metabolism</keyword>
<evidence type="ECO:0000313" key="12">
    <source>
        <dbReference type="EMBL" id="MFD1745455.1"/>
    </source>
</evidence>
<evidence type="ECO:0000256" key="3">
    <source>
        <dbReference type="ARBA" id="ARBA00004947"/>
    </source>
</evidence>
<proteinExistence type="inferred from homology"/>
<evidence type="ECO:0000256" key="2">
    <source>
        <dbReference type="ARBA" id="ARBA00001911"/>
    </source>
</evidence>
<name>A0ABW4M4J9_9HYPH</name>
<comment type="catalytic activity">
    <reaction evidence="1 10">
        <text>UDP-alpha-D-glucose = UDP-alpha-D-galactose</text>
        <dbReference type="Rhea" id="RHEA:22168"/>
        <dbReference type="ChEBI" id="CHEBI:58885"/>
        <dbReference type="ChEBI" id="CHEBI:66914"/>
        <dbReference type="EC" id="5.1.3.2"/>
    </reaction>
</comment>
<evidence type="ECO:0000256" key="9">
    <source>
        <dbReference type="ARBA" id="ARBA00023277"/>
    </source>
</evidence>
<evidence type="ECO:0000313" key="13">
    <source>
        <dbReference type="Proteomes" id="UP001597322"/>
    </source>
</evidence>
<dbReference type="PANTHER" id="PTHR43725">
    <property type="entry name" value="UDP-GLUCOSE 4-EPIMERASE"/>
    <property type="match status" value="1"/>
</dbReference>
<dbReference type="PANTHER" id="PTHR43725:SF53">
    <property type="entry name" value="UDP-ARABINOSE 4-EPIMERASE 1"/>
    <property type="match status" value="1"/>
</dbReference>
<dbReference type="Proteomes" id="UP001597322">
    <property type="component" value="Unassembled WGS sequence"/>
</dbReference>
<evidence type="ECO:0000256" key="1">
    <source>
        <dbReference type="ARBA" id="ARBA00000083"/>
    </source>
</evidence>
<dbReference type="RefSeq" id="WP_377399145.1">
    <property type="nucleotide sequence ID" value="NZ_JBHUEQ010000015.1"/>
</dbReference>
<dbReference type="EC" id="5.1.3.2" evidence="5 10"/>
<evidence type="ECO:0000256" key="7">
    <source>
        <dbReference type="ARBA" id="ARBA00023027"/>
    </source>
</evidence>
<dbReference type="EMBL" id="JBHUEQ010000015">
    <property type="protein sequence ID" value="MFD1745455.1"/>
    <property type="molecule type" value="Genomic_DNA"/>
</dbReference>
<comment type="cofactor">
    <cofactor evidence="2 10">
        <name>NAD(+)</name>
        <dbReference type="ChEBI" id="CHEBI:57540"/>
    </cofactor>
</comment>
<keyword evidence="8 10" id="KW-0413">Isomerase</keyword>
<dbReference type="Gene3D" id="3.90.25.10">
    <property type="entry name" value="UDP-galactose 4-epimerase, domain 1"/>
    <property type="match status" value="1"/>
</dbReference>
<keyword evidence="13" id="KW-1185">Reference proteome</keyword>
<gene>
    <name evidence="12" type="primary">galE</name>
    <name evidence="12" type="ORF">ACFSE1_08295</name>
</gene>
<comment type="pathway">
    <text evidence="3 10">Carbohydrate metabolism; galactose metabolism.</text>
</comment>
<dbReference type="Gene3D" id="3.40.50.720">
    <property type="entry name" value="NAD(P)-binding Rossmann-like Domain"/>
    <property type="match status" value="1"/>
</dbReference>
<dbReference type="InterPro" id="IPR001509">
    <property type="entry name" value="Epimerase_deHydtase"/>
</dbReference>
<comment type="subunit">
    <text evidence="10">Homodimer.</text>
</comment>
<evidence type="ECO:0000256" key="4">
    <source>
        <dbReference type="ARBA" id="ARBA00007637"/>
    </source>
</evidence>
<sequence length="327" mass="35188">MRRYVLVTGGAGFIGSHICKALHLSGFTPVALDNLSTGHADAVRWGLLVETNVGDLEKVARALETYRPVAVVHCAASAYVGESVSNPQQYYENNVLQGLALLSACLQTRTLNVVFSSSCATYGACEQPLIDETTPQTPINPYGRTKLILELALEDYAMAYGLRYVALRYFNAAGADPDSELFERHDPETHLIPRALMAASGQIDALDIFGTDYATPDGTCVRDYVHVSDLADAHVAAVRHLEGGGGALRLNLGTGMGHSVFDVLRTIETLTGRSVPFSVGPQRAGDPAALVADPRQAQRMLRFSPERSDLRTIVSTAAPGFGLRMRP</sequence>
<feature type="domain" description="NAD-dependent epimerase/dehydratase" evidence="11">
    <location>
        <begin position="5"/>
        <end position="253"/>
    </location>
</feature>
<evidence type="ECO:0000256" key="6">
    <source>
        <dbReference type="ARBA" id="ARBA00018569"/>
    </source>
</evidence>
<evidence type="ECO:0000256" key="8">
    <source>
        <dbReference type="ARBA" id="ARBA00023235"/>
    </source>
</evidence>
<comment type="similarity">
    <text evidence="4 10">Belongs to the NAD(P)-dependent epimerase/dehydratase family.</text>
</comment>
<evidence type="ECO:0000259" key="11">
    <source>
        <dbReference type="Pfam" id="PF01370"/>
    </source>
</evidence>
<keyword evidence="7 10" id="KW-0520">NAD</keyword>
<dbReference type="InterPro" id="IPR036291">
    <property type="entry name" value="NAD(P)-bd_dom_sf"/>
</dbReference>
<dbReference type="InterPro" id="IPR005886">
    <property type="entry name" value="UDP_G4E"/>
</dbReference>
<evidence type="ECO:0000256" key="5">
    <source>
        <dbReference type="ARBA" id="ARBA00013189"/>
    </source>
</evidence>
<reference evidence="13" key="1">
    <citation type="journal article" date="2019" name="Int. J. Syst. Evol. Microbiol.">
        <title>The Global Catalogue of Microorganisms (GCM) 10K type strain sequencing project: providing services to taxonomists for standard genome sequencing and annotation.</title>
        <authorList>
            <consortium name="The Broad Institute Genomics Platform"/>
            <consortium name="The Broad Institute Genome Sequencing Center for Infectious Disease"/>
            <person name="Wu L."/>
            <person name="Ma J."/>
        </authorList>
    </citation>
    <scope>NUCLEOTIDE SEQUENCE [LARGE SCALE GENOMIC DNA]</scope>
    <source>
        <strain evidence="13">CG52</strain>
    </source>
</reference>
<protein>
    <recommendedName>
        <fullName evidence="6 10">UDP-glucose 4-epimerase</fullName>
        <ecNumber evidence="5 10">5.1.3.2</ecNumber>
    </recommendedName>
</protein>
<dbReference type="Pfam" id="PF01370">
    <property type="entry name" value="Epimerase"/>
    <property type="match status" value="1"/>
</dbReference>
<dbReference type="SUPFAM" id="SSF51735">
    <property type="entry name" value="NAD(P)-binding Rossmann-fold domains"/>
    <property type="match status" value="1"/>
</dbReference>
<accession>A0ABW4M4J9</accession>
<evidence type="ECO:0000256" key="10">
    <source>
        <dbReference type="RuleBase" id="RU366046"/>
    </source>
</evidence>
<dbReference type="CDD" id="cd05247">
    <property type="entry name" value="UDP_G4E_1_SDR_e"/>
    <property type="match status" value="1"/>
</dbReference>
<dbReference type="NCBIfam" id="TIGR01179">
    <property type="entry name" value="galE"/>
    <property type="match status" value="1"/>
</dbReference>
<comment type="caution">
    <text evidence="12">The sequence shown here is derived from an EMBL/GenBank/DDBJ whole genome shotgun (WGS) entry which is preliminary data.</text>
</comment>